<protein>
    <submittedName>
        <fullName evidence="1">Uncharacterized protein</fullName>
    </submittedName>
</protein>
<organism evidence="1 2">
    <name type="scientific">Pontibacter actiniarum</name>
    <dbReference type="NCBI Taxonomy" id="323450"/>
    <lineage>
        <taxon>Bacteria</taxon>
        <taxon>Pseudomonadati</taxon>
        <taxon>Bacteroidota</taxon>
        <taxon>Cytophagia</taxon>
        <taxon>Cytophagales</taxon>
        <taxon>Hymenobacteraceae</taxon>
        <taxon>Pontibacter</taxon>
    </lineage>
</organism>
<evidence type="ECO:0000313" key="1">
    <source>
        <dbReference type="EMBL" id="ARS35332.1"/>
    </source>
</evidence>
<name>A0A1X9YR40_9BACT</name>
<dbReference type="AlphaFoldDB" id="A0A1X9YR40"/>
<accession>A0A1X9YR40</accession>
<dbReference type="Proteomes" id="UP000266292">
    <property type="component" value="Chromosome"/>
</dbReference>
<sequence length="65" mass="7241">MPFILLQNPWLFLAIGYESKSSITVIIRILFISNFLCTKVAGEQDKYKPAIERLLPLSAGTLSAV</sequence>
<dbReference type="KEGG" id="pact:CA264_07705"/>
<reference evidence="2" key="1">
    <citation type="submission" date="2017-05" db="EMBL/GenBank/DDBJ databases">
        <authorList>
            <person name="Ray J."/>
            <person name="Price M."/>
            <person name="Deutschbauer A."/>
        </authorList>
    </citation>
    <scope>NUCLEOTIDE SEQUENCE [LARGE SCALE GENOMIC DNA]</scope>
    <source>
        <strain evidence="2">DSM 19842</strain>
    </source>
</reference>
<evidence type="ECO:0000313" key="2">
    <source>
        <dbReference type="Proteomes" id="UP000266292"/>
    </source>
</evidence>
<keyword evidence="2" id="KW-1185">Reference proteome</keyword>
<dbReference type="EMBL" id="CP021235">
    <property type="protein sequence ID" value="ARS35332.1"/>
    <property type="molecule type" value="Genomic_DNA"/>
</dbReference>
<gene>
    <name evidence="1" type="ORF">CA264_07705</name>
</gene>
<proteinExistence type="predicted"/>